<evidence type="ECO:0000313" key="5">
    <source>
        <dbReference type="Proteomes" id="UP001430360"/>
    </source>
</evidence>
<dbReference type="RefSeq" id="WP_232136418.1">
    <property type="nucleotide sequence ID" value="NZ_CP089507.1"/>
</dbReference>
<evidence type="ECO:0008006" key="6">
    <source>
        <dbReference type="Google" id="ProtNLM"/>
    </source>
</evidence>
<sequence length="350" mass="36129">MTSTMNPNDPLAPRVQPGEARPPGSRDARVDATRLRPAPAISWAAVFSGCVLSLVAYLFLSILGTAVGASAVDPTGDANPLSGFGTGAGIWLVMSTIIAICLGALVAGRSAPAQGGLHGVLSWSVTTLVTTFLLASAASGLVGTAFGVVGKGLSLAGQGVAAASPGIASQVGDELRDRGVDLDWDNLRGEFETLLAQSGKAELSPDAIEQKAEAVGTDGEQSARQALEDPTQSGDALADWFDRARREGSATLEAADRDALVNIVVARTGKPRAEAEQIVDRYQQQAQAMVARIDALKAEAEQKAREASDAAARGVSKAAWTAVVLLILGAAISWFAGAIGFRRRMLHAAY</sequence>
<comment type="caution">
    <text evidence="4">The sequence shown here is derived from an EMBL/GenBank/DDBJ whole genome shotgun (WGS) entry which is preliminary data.</text>
</comment>
<feature type="transmembrane region" description="Helical" evidence="3">
    <location>
        <begin position="88"/>
        <end position="108"/>
    </location>
</feature>
<feature type="coiled-coil region" evidence="1">
    <location>
        <begin position="272"/>
        <end position="313"/>
    </location>
</feature>
<feature type="compositionally biased region" description="Polar residues" evidence="2">
    <location>
        <begin position="219"/>
        <end position="233"/>
    </location>
</feature>
<evidence type="ECO:0000256" key="2">
    <source>
        <dbReference type="SAM" id="MobiDB-lite"/>
    </source>
</evidence>
<protein>
    <recommendedName>
        <fullName evidence="6">CAP-Gly protein</fullName>
    </recommendedName>
</protein>
<keyword evidence="3" id="KW-0812">Transmembrane</keyword>
<feature type="transmembrane region" description="Helical" evidence="3">
    <location>
        <begin position="43"/>
        <end position="68"/>
    </location>
</feature>
<gene>
    <name evidence="4" type="ORF">LTT95_10585</name>
</gene>
<feature type="region of interest" description="Disordered" evidence="2">
    <location>
        <begin position="214"/>
        <end position="233"/>
    </location>
</feature>
<feature type="transmembrane region" description="Helical" evidence="3">
    <location>
        <begin position="318"/>
        <end position="341"/>
    </location>
</feature>
<keyword evidence="5" id="KW-1185">Reference proteome</keyword>
<evidence type="ECO:0000256" key="1">
    <source>
        <dbReference type="SAM" id="Coils"/>
    </source>
</evidence>
<reference evidence="4" key="1">
    <citation type="submission" date="2021-12" db="EMBL/GenBank/DDBJ databases">
        <authorList>
            <person name="Ulrich A."/>
        </authorList>
    </citation>
    <scope>NUCLEOTIDE SEQUENCE</scope>
    <source>
        <strain evidence="4">A1P009</strain>
    </source>
</reference>
<proteinExistence type="predicted"/>
<name>A0ABS8UF92_9GAMM</name>
<dbReference type="EMBL" id="JAJQKU010000003">
    <property type="protein sequence ID" value="MCD9097384.1"/>
    <property type="molecule type" value="Genomic_DNA"/>
</dbReference>
<dbReference type="Proteomes" id="UP001430360">
    <property type="component" value="Unassembled WGS sequence"/>
</dbReference>
<keyword evidence="3" id="KW-0472">Membrane</keyword>
<accession>A0ABS8UF92</accession>
<evidence type="ECO:0000313" key="4">
    <source>
        <dbReference type="EMBL" id="MCD9097384.1"/>
    </source>
</evidence>
<organism evidence="4 5">
    <name type="scientific">Luteimonas fraxinea</name>
    <dbReference type="NCBI Taxonomy" id="2901869"/>
    <lineage>
        <taxon>Bacteria</taxon>
        <taxon>Pseudomonadati</taxon>
        <taxon>Pseudomonadota</taxon>
        <taxon>Gammaproteobacteria</taxon>
        <taxon>Lysobacterales</taxon>
        <taxon>Lysobacteraceae</taxon>
        <taxon>Luteimonas</taxon>
    </lineage>
</organism>
<keyword evidence="1" id="KW-0175">Coiled coil</keyword>
<reference evidence="4" key="2">
    <citation type="journal article" date="2022" name="Syst. Appl. Microbiol.">
        <title>Physiological and genomic characterisation of Luteimonas fraxinea sp. nov., a bacterial species associated with trees tolerant to ash dieback.</title>
        <authorList>
            <person name="Ulrich K."/>
            <person name="Becker R."/>
            <person name="Behrendt U."/>
            <person name="Kube M."/>
            <person name="Schneck V."/>
            <person name="Ulrich A."/>
        </authorList>
    </citation>
    <scope>NUCLEOTIDE SEQUENCE</scope>
    <source>
        <strain evidence="4">A1P009</strain>
    </source>
</reference>
<feature type="transmembrane region" description="Helical" evidence="3">
    <location>
        <begin position="120"/>
        <end position="146"/>
    </location>
</feature>
<keyword evidence="3" id="KW-1133">Transmembrane helix</keyword>
<feature type="region of interest" description="Disordered" evidence="2">
    <location>
        <begin position="1"/>
        <end position="29"/>
    </location>
</feature>
<evidence type="ECO:0000256" key="3">
    <source>
        <dbReference type="SAM" id="Phobius"/>
    </source>
</evidence>